<keyword evidence="4" id="KW-0808">Transferase</keyword>
<dbReference type="AlphaFoldDB" id="A0A1G1UXY8"/>
<dbReference type="GO" id="GO:0009103">
    <property type="term" value="P:lipopolysaccharide biosynthetic process"/>
    <property type="evidence" value="ECO:0007669"/>
    <property type="project" value="UniProtKB-ARBA"/>
</dbReference>
<protein>
    <recommendedName>
        <fullName evidence="9">ArnT-like N-terminal domain-containing protein</fullName>
    </recommendedName>
</protein>
<evidence type="ECO:0000313" key="11">
    <source>
        <dbReference type="Proteomes" id="UP000177967"/>
    </source>
</evidence>
<feature type="transmembrane region" description="Helical" evidence="8">
    <location>
        <begin position="245"/>
        <end position="265"/>
    </location>
</feature>
<proteinExistence type="predicted"/>
<comment type="caution">
    <text evidence="10">The sequence shown here is derived from an EMBL/GenBank/DDBJ whole genome shotgun (WGS) entry which is preliminary data.</text>
</comment>
<keyword evidence="2" id="KW-1003">Cell membrane</keyword>
<dbReference type="GO" id="GO:0016763">
    <property type="term" value="F:pentosyltransferase activity"/>
    <property type="evidence" value="ECO:0007669"/>
    <property type="project" value="TreeGrafter"/>
</dbReference>
<evidence type="ECO:0000256" key="2">
    <source>
        <dbReference type="ARBA" id="ARBA00022475"/>
    </source>
</evidence>
<keyword evidence="3" id="KW-0328">Glycosyltransferase</keyword>
<comment type="subcellular location">
    <subcellularLocation>
        <location evidence="1">Cell membrane</location>
        <topology evidence="1">Multi-pass membrane protein</topology>
    </subcellularLocation>
</comment>
<dbReference type="InterPro" id="IPR003342">
    <property type="entry name" value="ArnT-like_N"/>
</dbReference>
<evidence type="ECO:0000256" key="4">
    <source>
        <dbReference type="ARBA" id="ARBA00022679"/>
    </source>
</evidence>
<feature type="transmembrane region" description="Helical" evidence="8">
    <location>
        <begin position="396"/>
        <end position="417"/>
    </location>
</feature>
<feature type="transmembrane region" description="Helical" evidence="8">
    <location>
        <begin position="91"/>
        <end position="112"/>
    </location>
</feature>
<organism evidence="10 11">
    <name type="scientific">Candidatus Blackburnbacteria bacterium RIFCSPHIGHO2_01_FULL_43_15b</name>
    <dbReference type="NCBI Taxonomy" id="1797513"/>
    <lineage>
        <taxon>Bacteria</taxon>
        <taxon>Candidatus Blackburniibacteriota</taxon>
    </lineage>
</organism>
<feature type="domain" description="ArnT-like N-terminal" evidence="9">
    <location>
        <begin position="14"/>
        <end position="182"/>
    </location>
</feature>
<dbReference type="GO" id="GO:0000030">
    <property type="term" value="F:mannosyltransferase activity"/>
    <property type="evidence" value="ECO:0007669"/>
    <property type="project" value="InterPro"/>
</dbReference>
<evidence type="ECO:0000256" key="1">
    <source>
        <dbReference type="ARBA" id="ARBA00004651"/>
    </source>
</evidence>
<feature type="transmembrane region" description="Helical" evidence="8">
    <location>
        <begin position="124"/>
        <end position="141"/>
    </location>
</feature>
<feature type="transmembrane region" description="Helical" evidence="8">
    <location>
        <begin position="153"/>
        <end position="171"/>
    </location>
</feature>
<dbReference type="STRING" id="1797513.A2782_01970"/>
<evidence type="ECO:0000259" key="9">
    <source>
        <dbReference type="Pfam" id="PF02366"/>
    </source>
</evidence>
<dbReference type="PANTHER" id="PTHR33908:SF11">
    <property type="entry name" value="MEMBRANE PROTEIN"/>
    <property type="match status" value="1"/>
</dbReference>
<dbReference type="InterPro" id="IPR050297">
    <property type="entry name" value="LipidA_mod_glycosyltrf_83"/>
</dbReference>
<evidence type="ECO:0000256" key="8">
    <source>
        <dbReference type="SAM" id="Phobius"/>
    </source>
</evidence>
<dbReference type="PANTHER" id="PTHR33908">
    <property type="entry name" value="MANNOSYLTRANSFERASE YKCB-RELATED"/>
    <property type="match status" value="1"/>
</dbReference>
<feature type="transmembrane region" description="Helical" evidence="8">
    <location>
        <begin position="183"/>
        <end position="200"/>
    </location>
</feature>
<evidence type="ECO:0000256" key="7">
    <source>
        <dbReference type="ARBA" id="ARBA00023136"/>
    </source>
</evidence>
<evidence type="ECO:0000256" key="6">
    <source>
        <dbReference type="ARBA" id="ARBA00022989"/>
    </source>
</evidence>
<gene>
    <name evidence="10" type="ORF">A2782_01970</name>
</gene>
<evidence type="ECO:0000256" key="5">
    <source>
        <dbReference type="ARBA" id="ARBA00022692"/>
    </source>
</evidence>
<keyword evidence="5 8" id="KW-0812">Transmembrane</keyword>
<evidence type="ECO:0000256" key="3">
    <source>
        <dbReference type="ARBA" id="ARBA00022676"/>
    </source>
</evidence>
<feature type="transmembrane region" description="Helical" evidence="8">
    <location>
        <begin position="206"/>
        <end position="224"/>
    </location>
</feature>
<dbReference type="GO" id="GO:0005886">
    <property type="term" value="C:plasma membrane"/>
    <property type="evidence" value="ECO:0007669"/>
    <property type="project" value="UniProtKB-SubCell"/>
</dbReference>
<accession>A0A1G1UXY8</accession>
<reference evidence="10 11" key="1">
    <citation type="journal article" date="2016" name="Nat. Commun.">
        <title>Thousands of microbial genomes shed light on interconnected biogeochemical processes in an aquifer system.</title>
        <authorList>
            <person name="Anantharaman K."/>
            <person name="Brown C.T."/>
            <person name="Hug L.A."/>
            <person name="Sharon I."/>
            <person name="Castelle C.J."/>
            <person name="Probst A.J."/>
            <person name="Thomas B.C."/>
            <person name="Singh A."/>
            <person name="Wilkins M.J."/>
            <person name="Karaoz U."/>
            <person name="Brodie E.L."/>
            <person name="Williams K.H."/>
            <person name="Hubbard S.S."/>
            <person name="Banfield J.F."/>
        </authorList>
    </citation>
    <scope>NUCLEOTIDE SEQUENCE [LARGE SCALE GENOMIC DNA]</scope>
</reference>
<dbReference type="Proteomes" id="UP000177967">
    <property type="component" value="Unassembled WGS sequence"/>
</dbReference>
<evidence type="ECO:0000313" key="10">
    <source>
        <dbReference type="EMBL" id="OGY08004.1"/>
    </source>
</evidence>
<name>A0A1G1UXY8_9BACT</name>
<feature type="transmembrane region" description="Helical" evidence="8">
    <location>
        <begin position="429"/>
        <end position="447"/>
    </location>
</feature>
<sequence length="576" mass="65213">MHLHFLKKHKWIILIFLLALFFRTWKLAELPSGFHVDEVKVGWNAYSILKTGADDWGHRFPLYYNTFGDFRPTGYFYLTIPSILIFGLNEFAVRFPGALFGSLTIIIVYLLVRELSGSNRFTTHHISLFAAIMLAFSPWHISLSRATSEGITALFFALTGLLLLCRSVRLAKGSEQQSKVRHIGNLILSILFFLASYFLYHSARLLVPLFALLTIVYFLWPEFSKSKSKKVSYLDHLPGGTDSPPGVYPLIVCLLLFLTTLLFSLDPSARGRFNQVSIFKDLDVQYELDKMPFEEGPGHVFKARLFHNKPSVYARRFVNEYAQYISSKFFLVPKEAKPARYMTVGMGVLTYVEFFLLLAGLAAIAQKKSYTSLLPLGLLLLAPLPAALTTEDSPNLHRALFMVPFLALVEAYGAYYLLRINSRFSVRTLVSTAFLANFVFFFHQYFVHNPVNAPLHRNAGAQELASKISQVQTNYDKIIFTEIPDSPYPWIAFSGKFDPAIFNSAAKIRDKGIWGYKNYVFASQRCPSRDAFNDLGKILVVDADACETGNSPNGAHVLDQIKRPDGTVVYTLWARD</sequence>
<keyword evidence="7 8" id="KW-0472">Membrane</keyword>
<keyword evidence="6 8" id="KW-1133">Transmembrane helix</keyword>
<dbReference type="EMBL" id="MHBW01000032">
    <property type="protein sequence ID" value="OGY08004.1"/>
    <property type="molecule type" value="Genomic_DNA"/>
</dbReference>
<dbReference type="GO" id="GO:0006493">
    <property type="term" value="P:protein O-linked glycosylation"/>
    <property type="evidence" value="ECO:0007669"/>
    <property type="project" value="InterPro"/>
</dbReference>
<feature type="transmembrane region" description="Helical" evidence="8">
    <location>
        <begin position="341"/>
        <end position="365"/>
    </location>
</feature>
<dbReference type="Pfam" id="PF02366">
    <property type="entry name" value="PMT"/>
    <property type="match status" value="1"/>
</dbReference>